<protein>
    <recommendedName>
        <fullName evidence="6">Gingipain domain-containing protein</fullName>
    </recommendedName>
</protein>
<dbReference type="Gene3D" id="3.40.50.10390">
    <property type="entry name" value="Gingipain r, domain 1"/>
    <property type="match status" value="1"/>
</dbReference>
<reference evidence="4 5" key="1">
    <citation type="journal article" date="2016" name="Nat. Commun.">
        <title>Thousands of microbial genomes shed light on interconnected biogeochemical processes in an aquifer system.</title>
        <authorList>
            <person name="Anantharaman K."/>
            <person name="Brown C.T."/>
            <person name="Hug L.A."/>
            <person name="Sharon I."/>
            <person name="Castelle C.J."/>
            <person name="Probst A.J."/>
            <person name="Thomas B.C."/>
            <person name="Singh A."/>
            <person name="Wilkins M.J."/>
            <person name="Karaoz U."/>
            <person name="Brodie E.L."/>
            <person name="Williams K.H."/>
            <person name="Hubbard S.S."/>
            <person name="Banfield J.F."/>
        </authorList>
    </citation>
    <scope>NUCLEOTIDE SEQUENCE [LARGE SCALE GENOMIC DNA]</scope>
</reference>
<dbReference type="InterPro" id="IPR001769">
    <property type="entry name" value="Gingipain"/>
</dbReference>
<organism evidence="4 5">
    <name type="scientific">Candidatus Schekmanbacteria bacterium RIFCSPLOWO2_12_FULL_38_15</name>
    <dbReference type="NCBI Taxonomy" id="1817883"/>
    <lineage>
        <taxon>Bacteria</taxon>
        <taxon>Candidatus Schekmaniibacteriota</taxon>
    </lineage>
</organism>
<dbReference type="Gene3D" id="3.40.50.1460">
    <property type="match status" value="1"/>
</dbReference>
<evidence type="ECO:0000259" key="3">
    <source>
        <dbReference type="Pfam" id="PF08126"/>
    </source>
</evidence>
<dbReference type="GO" id="GO:0006508">
    <property type="term" value="P:proteolysis"/>
    <property type="evidence" value="ECO:0007669"/>
    <property type="project" value="InterPro"/>
</dbReference>
<sequence>MFEQNKIKKQYLILTPFFLFLFNLFTLSPAYSGELKLISSDSNSLVYEFKAGGIKSHNKEINGELFQGISLENSGSTNIPGAPILPVKSKLIEIPSGKKLSYKIIEARSNIYKGFYLSPYPEIYSQEILIPQQSKENNKTIPLYPPLIRGGQGGFSQEINGNFIISKRFAINGNIYSKNEFYPENIVEISKEGFIRNQKVALLKIFPVQFNPVSREIRVYPKIKIQISFEPDIQKVNFKSNSSQKTSIFSATQFPSLKIAIKEDGIYRITSSDLEQAGIDTSTIDPKNIRMFNKENELAILSMGENDGVFDDGDYIEFYGEKNNGEFTDTNIYWLVIDDTPGKRMNNSGTSPSLSKPFESSFKAIYHGEENIEYTQTIPKKEGKEHWFWHTFITEENTSKSFTINFTLNNLKKKNGNTSLKVSFQGLTDVPVNPDHHTQIFLNDKLVDEKKWDGFSEYSPNKTIPHSLLKNEENTLEIKAFADKGITIDGINLNWFEIGYYKLLAAENDSLIFSKTGNKNSQFKVTNFSTKNIEVFDVTDPYEVKVIKAKTKKIAGKFAALFKDKIEGEKNYYAIEKNKVKKSDTIEIDEESALKSSGNGADYIIITHKDFYDAINPLKVFREGKGLNVKVVKIDDVYDEFSSGIFTPDAIRDFLKFTYENWNPKPQYVLLVGDANYDYKDYIKSGVKNYIPVKLVNTSFFGPTPSDNWFVSVNGDDKFPDIYIGRIPAKTKEEVEAVVNKIINYENSQPFSDWNNNVLLISDNYIEDGVPDDGGNFPNLSDNLAALLSNPFISQKTYLSDYPKDTSDAQLQNIVSATRTEIINGINDGALLTNYTGHGDKVDWAREKIFTSDDIPSLSNNNKLTFVTTLNCLNGFFPDYLGESLGEEFLLAKDKGAIGFWGATGVGFNADYEKIGTELFKTIFQNKEKTLGKAVTDSLISAVTNTYLPDEYLEDLALFGDPALQLGLP</sequence>
<feature type="domain" description="Gingipain" evidence="2">
    <location>
        <begin position="603"/>
        <end position="966"/>
    </location>
</feature>
<dbReference type="AlphaFoldDB" id="A0A1F7SIX1"/>
<dbReference type="InterPro" id="IPR029030">
    <property type="entry name" value="Caspase-like_dom_sf"/>
</dbReference>
<evidence type="ECO:0000313" key="4">
    <source>
        <dbReference type="EMBL" id="OGL53746.1"/>
    </source>
</evidence>
<gene>
    <name evidence="4" type="ORF">A3G31_03305</name>
</gene>
<dbReference type="Pfam" id="PF08126">
    <property type="entry name" value="Propeptide_C25"/>
    <property type="match status" value="1"/>
</dbReference>
<evidence type="ECO:0000259" key="2">
    <source>
        <dbReference type="Pfam" id="PF01364"/>
    </source>
</evidence>
<dbReference type="GO" id="GO:0004197">
    <property type="term" value="F:cysteine-type endopeptidase activity"/>
    <property type="evidence" value="ECO:0007669"/>
    <property type="project" value="InterPro"/>
</dbReference>
<keyword evidence="1" id="KW-0732">Signal</keyword>
<name>A0A1F7SIX1_9BACT</name>
<dbReference type="EMBL" id="MGDI01000022">
    <property type="protein sequence ID" value="OGL53746.1"/>
    <property type="molecule type" value="Genomic_DNA"/>
</dbReference>
<dbReference type="Proteomes" id="UP000178082">
    <property type="component" value="Unassembled WGS sequence"/>
</dbReference>
<dbReference type="Pfam" id="PF01364">
    <property type="entry name" value="Peptidase_C25"/>
    <property type="match status" value="1"/>
</dbReference>
<comment type="caution">
    <text evidence="4">The sequence shown here is derived from an EMBL/GenBank/DDBJ whole genome shotgun (WGS) entry which is preliminary data.</text>
</comment>
<dbReference type="Gene3D" id="2.60.40.3800">
    <property type="match status" value="1"/>
</dbReference>
<feature type="domain" description="Gingipain propeptide" evidence="3">
    <location>
        <begin position="168"/>
        <end position="233"/>
    </location>
</feature>
<accession>A0A1F7SIX1</accession>
<evidence type="ECO:0000256" key="1">
    <source>
        <dbReference type="ARBA" id="ARBA00022729"/>
    </source>
</evidence>
<dbReference type="InterPro" id="IPR012600">
    <property type="entry name" value="Propeptide_C25"/>
</dbReference>
<evidence type="ECO:0000313" key="5">
    <source>
        <dbReference type="Proteomes" id="UP000178082"/>
    </source>
</evidence>
<proteinExistence type="predicted"/>
<dbReference type="STRING" id="1817883.A3G31_03305"/>
<dbReference type="InterPro" id="IPR029031">
    <property type="entry name" value="Gingipain_N_sf"/>
</dbReference>
<dbReference type="SUPFAM" id="SSF52129">
    <property type="entry name" value="Caspase-like"/>
    <property type="match status" value="1"/>
</dbReference>
<dbReference type="InterPro" id="IPR038490">
    <property type="entry name" value="Gingipain_propep_sf"/>
</dbReference>
<evidence type="ECO:0008006" key="6">
    <source>
        <dbReference type="Google" id="ProtNLM"/>
    </source>
</evidence>